<dbReference type="EMBL" id="JADBEC010000001">
    <property type="protein sequence ID" value="MBE1506349.1"/>
    <property type="molecule type" value="Genomic_DNA"/>
</dbReference>
<gene>
    <name evidence="3" type="ORF">H4W29_003530</name>
</gene>
<evidence type="ECO:0000256" key="1">
    <source>
        <dbReference type="ARBA" id="ARBA00012344"/>
    </source>
</evidence>
<dbReference type="InterPro" id="IPR006840">
    <property type="entry name" value="ChaC"/>
</dbReference>
<dbReference type="RefSeq" id="WP_192730060.1">
    <property type="nucleotide sequence ID" value="NZ_BAAAVL010000013.1"/>
</dbReference>
<evidence type="ECO:0000256" key="2">
    <source>
        <dbReference type="ARBA" id="ARBA00023239"/>
    </source>
</evidence>
<dbReference type="Proteomes" id="UP000620262">
    <property type="component" value="Unassembled WGS sequence"/>
</dbReference>
<proteinExistence type="predicted"/>
<dbReference type="InterPro" id="IPR013024">
    <property type="entry name" value="GGCT-like"/>
</dbReference>
<dbReference type="Pfam" id="PF04752">
    <property type="entry name" value="ChaC"/>
    <property type="match status" value="1"/>
</dbReference>
<dbReference type="EC" id="4.3.2.7" evidence="1"/>
<dbReference type="SUPFAM" id="SSF110857">
    <property type="entry name" value="Gamma-glutamyl cyclotransferase-like"/>
    <property type="match status" value="1"/>
</dbReference>
<evidence type="ECO:0000313" key="3">
    <source>
        <dbReference type="EMBL" id="MBE1506349.1"/>
    </source>
</evidence>
<keyword evidence="4" id="KW-1185">Reference proteome</keyword>
<dbReference type="PANTHER" id="PTHR12192:SF2">
    <property type="entry name" value="GLUTATHIONE-SPECIFIC GAMMA-GLUTAMYLCYCLOTRANSFERASE 2"/>
    <property type="match status" value="1"/>
</dbReference>
<evidence type="ECO:0000313" key="4">
    <source>
        <dbReference type="Proteomes" id="UP000620262"/>
    </source>
</evidence>
<sequence>MTINNKRSEAVACCGEEILSRELLLSGTFADLIAGEAPTLRLLSEEERQASLASMLAARPDGDVWIFAYGSLIWNPIILSVESRKARIEGWRRSFCLATVSGRGSPENPGLVLGLDAGGACDGVALRLEEDDVVHELELLWRREMVAEAYIPRWVDLLDEEGARFGSGIAFTMNPQANTYAGGLSREATVQRLATAAGSIGSSADYLFRTRDGLRALDMWDELLEELAVEVEEAQRRLQPLPDEEFRSDAAPKTPLG</sequence>
<keyword evidence="2" id="KW-0456">Lyase</keyword>
<dbReference type="CDD" id="cd06661">
    <property type="entry name" value="GGCT_like"/>
    <property type="match status" value="1"/>
</dbReference>
<accession>A0ABR9IT44</accession>
<dbReference type="Gene3D" id="3.10.490.10">
    <property type="entry name" value="Gamma-glutamyl cyclotransferase-like"/>
    <property type="match status" value="1"/>
</dbReference>
<dbReference type="InterPro" id="IPR036568">
    <property type="entry name" value="GGCT-like_sf"/>
</dbReference>
<reference evidence="3 4" key="1">
    <citation type="submission" date="2020-10" db="EMBL/GenBank/DDBJ databases">
        <title>Sequencing the genomes of 1000 actinobacteria strains.</title>
        <authorList>
            <person name="Klenk H.-P."/>
        </authorList>
    </citation>
    <scope>NUCLEOTIDE SEQUENCE [LARGE SCALE GENOMIC DNA]</scope>
    <source>
        <strain evidence="3 4">DSM 7307</strain>
    </source>
</reference>
<dbReference type="PANTHER" id="PTHR12192">
    <property type="entry name" value="CATION TRANSPORT PROTEIN CHAC-RELATED"/>
    <property type="match status" value="1"/>
</dbReference>
<organism evidence="3 4">
    <name type="scientific">Rhizobium viscosum</name>
    <name type="common">Arthrobacter viscosus</name>
    <dbReference type="NCBI Taxonomy" id="1673"/>
    <lineage>
        <taxon>Bacteria</taxon>
        <taxon>Pseudomonadati</taxon>
        <taxon>Pseudomonadota</taxon>
        <taxon>Alphaproteobacteria</taxon>
        <taxon>Hyphomicrobiales</taxon>
        <taxon>Rhizobiaceae</taxon>
        <taxon>Rhizobium/Agrobacterium group</taxon>
        <taxon>Rhizobium</taxon>
    </lineage>
</organism>
<protein>
    <recommendedName>
        <fullName evidence="1">glutathione-specific gamma-glutamylcyclotransferase</fullName>
        <ecNumber evidence="1">4.3.2.7</ecNumber>
    </recommendedName>
</protein>
<comment type="caution">
    <text evidence="3">The sequence shown here is derived from an EMBL/GenBank/DDBJ whole genome shotgun (WGS) entry which is preliminary data.</text>
</comment>
<name>A0ABR9IT44_RHIVS</name>